<dbReference type="SUPFAM" id="SSF52047">
    <property type="entry name" value="RNI-like"/>
    <property type="match status" value="1"/>
</dbReference>
<dbReference type="AlphaFoldDB" id="A0A6A5XB04"/>
<dbReference type="OrthoDB" id="333024at2759"/>
<dbReference type="Pfam" id="PF13516">
    <property type="entry name" value="LRR_6"/>
    <property type="match status" value="1"/>
</dbReference>
<dbReference type="RefSeq" id="XP_033378497.1">
    <property type="nucleotide sequence ID" value="XM_033530189.1"/>
</dbReference>
<keyword evidence="2" id="KW-1185">Reference proteome</keyword>
<name>A0A6A5XB04_9PLEO</name>
<dbReference type="GO" id="GO:0005096">
    <property type="term" value="F:GTPase activator activity"/>
    <property type="evidence" value="ECO:0007669"/>
    <property type="project" value="InterPro"/>
</dbReference>
<proteinExistence type="predicted"/>
<dbReference type="InterPro" id="IPR001611">
    <property type="entry name" value="Leu-rich_rpt"/>
</dbReference>
<protein>
    <submittedName>
        <fullName evidence="1">RNI-like protein</fullName>
    </submittedName>
</protein>
<dbReference type="GeneID" id="54287586"/>
<dbReference type="PANTHER" id="PTHR24113">
    <property type="entry name" value="RAN GTPASE-ACTIVATING PROTEIN 1"/>
    <property type="match status" value="1"/>
</dbReference>
<dbReference type="InterPro" id="IPR032675">
    <property type="entry name" value="LRR_dom_sf"/>
</dbReference>
<gene>
    <name evidence="1" type="ORF">BU24DRAFT_436988</name>
</gene>
<sequence length="565" mass="63059">MDAPRRKAADPVSAAIAEKAAELLYPAPDHSLAPIIKYERDLVKLRRHVVEQRVRAIDTATKENEQYSWRHRIIEQGPWDPLKDPVSLDGSPSLPMPVQISEPKTLKPFFDHLRVGGTEKQASSTTATESSSRIQEPHYEVDALEFERGVVYSDRRMDLCKMVLGPTNIKDLLESLKSNEFITHFLLGNNIIGPYGAKCIAEFLQEYPDRIDTWYLAGNCIDGTSFKVLVDQLVKSSTVTNIWLKRNPLGPSSADDLFRLITETPNLRTLDLDQTELGDVGVTNLFSKLAAWEQPLPLRHIYLNAVGIGLSGATAIRNFLASPHCRLESLYASSNPLGSPGVEALAVGLAANKSLTRLSLTSVGLTDDGTITLCESLYDHPTLMTLQLGHTYATRDLDARFNWITDKSAPAIQTLISRSQIAYLNLSFSALTQVGLNQILSAVASSPSIQYFFGKTIWPQSREAEAIAEGQKHAAMAKQAHDHIVANIKRIYGADYDYHTFHAEDKRWLLSDKTDVRKIDSVYRNRDAGLARRHIKKLDKWWDADDETLAQVMKATGPVCTMRKH</sequence>
<dbReference type="EMBL" id="ML978077">
    <property type="protein sequence ID" value="KAF2010158.1"/>
    <property type="molecule type" value="Genomic_DNA"/>
</dbReference>
<organism evidence="1 2">
    <name type="scientific">Aaosphaeria arxii CBS 175.79</name>
    <dbReference type="NCBI Taxonomy" id="1450172"/>
    <lineage>
        <taxon>Eukaryota</taxon>
        <taxon>Fungi</taxon>
        <taxon>Dikarya</taxon>
        <taxon>Ascomycota</taxon>
        <taxon>Pezizomycotina</taxon>
        <taxon>Dothideomycetes</taxon>
        <taxon>Pleosporomycetidae</taxon>
        <taxon>Pleosporales</taxon>
        <taxon>Pleosporales incertae sedis</taxon>
        <taxon>Aaosphaeria</taxon>
    </lineage>
</organism>
<dbReference type="SMART" id="SM00368">
    <property type="entry name" value="LRR_RI"/>
    <property type="match status" value="5"/>
</dbReference>
<dbReference type="Proteomes" id="UP000799778">
    <property type="component" value="Unassembled WGS sequence"/>
</dbReference>
<reference evidence="1" key="1">
    <citation type="journal article" date="2020" name="Stud. Mycol.">
        <title>101 Dothideomycetes genomes: a test case for predicting lifestyles and emergence of pathogens.</title>
        <authorList>
            <person name="Haridas S."/>
            <person name="Albert R."/>
            <person name="Binder M."/>
            <person name="Bloem J."/>
            <person name="Labutti K."/>
            <person name="Salamov A."/>
            <person name="Andreopoulos B."/>
            <person name="Baker S."/>
            <person name="Barry K."/>
            <person name="Bills G."/>
            <person name="Bluhm B."/>
            <person name="Cannon C."/>
            <person name="Castanera R."/>
            <person name="Culley D."/>
            <person name="Daum C."/>
            <person name="Ezra D."/>
            <person name="Gonzalez J."/>
            <person name="Henrissat B."/>
            <person name="Kuo A."/>
            <person name="Liang C."/>
            <person name="Lipzen A."/>
            <person name="Lutzoni F."/>
            <person name="Magnuson J."/>
            <person name="Mondo S."/>
            <person name="Nolan M."/>
            <person name="Ohm R."/>
            <person name="Pangilinan J."/>
            <person name="Park H.-J."/>
            <person name="Ramirez L."/>
            <person name="Alfaro M."/>
            <person name="Sun H."/>
            <person name="Tritt A."/>
            <person name="Yoshinaga Y."/>
            <person name="Zwiers L.-H."/>
            <person name="Turgeon B."/>
            <person name="Goodwin S."/>
            <person name="Spatafora J."/>
            <person name="Crous P."/>
            <person name="Grigoriev I."/>
        </authorList>
    </citation>
    <scope>NUCLEOTIDE SEQUENCE</scope>
    <source>
        <strain evidence="1">CBS 175.79</strain>
    </source>
</reference>
<accession>A0A6A5XB04</accession>
<dbReference type="InterPro" id="IPR027038">
    <property type="entry name" value="RanGap"/>
</dbReference>
<evidence type="ECO:0000313" key="2">
    <source>
        <dbReference type="Proteomes" id="UP000799778"/>
    </source>
</evidence>
<evidence type="ECO:0000313" key="1">
    <source>
        <dbReference type="EMBL" id="KAF2010158.1"/>
    </source>
</evidence>
<dbReference type="Gene3D" id="3.80.10.10">
    <property type="entry name" value="Ribonuclease Inhibitor"/>
    <property type="match status" value="1"/>
</dbReference>